<dbReference type="EMBL" id="BKCJ011289054">
    <property type="protein sequence ID" value="GFD15818.1"/>
    <property type="molecule type" value="Genomic_DNA"/>
</dbReference>
<gene>
    <name evidence="1" type="ORF">Tci_887787</name>
</gene>
<comment type="caution">
    <text evidence="1">The sequence shown here is derived from an EMBL/GenBank/DDBJ whole genome shotgun (WGS) entry which is preliminary data.</text>
</comment>
<proteinExistence type="predicted"/>
<protein>
    <submittedName>
        <fullName evidence="1">Uncharacterized protein</fullName>
    </submittedName>
</protein>
<name>A0A699U3E6_TANCI</name>
<accession>A0A699U3E6</accession>
<sequence length="68" mass="7549">MVPSVGTQLPDDPDMPELEDIIYFDDDDDVGTEANFNNLETSITVSPILTIRVYKDHHVSQIIGDLSS</sequence>
<dbReference type="AlphaFoldDB" id="A0A699U3E6"/>
<reference evidence="1" key="1">
    <citation type="journal article" date="2019" name="Sci. Rep.">
        <title>Draft genome of Tanacetum cinerariifolium, the natural source of mosquito coil.</title>
        <authorList>
            <person name="Yamashiro T."/>
            <person name="Shiraishi A."/>
            <person name="Satake H."/>
            <person name="Nakayama K."/>
        </authorList>
    </citation>
    <scope>NUCLEOTIDE SEQUENCE</scope>
</reference>
<evidence type="ECO:0000313" key="1">
    <source>
        <dbReference type="EMBL" id="GFD15818.1"/>
    </source>
</evidence>
<feature type="non-terminal residue" evidence="1">
    <location>
        <position position="68"/>
    </location>
</feature>
<organism evidence="1">
    <name type="scientific">Tanacetum cinerariifolium</name>
    <name type="common">Dalmatian daisy</name>
    <name type="synonym">Chrysanthemum cinerariifolium</name>
    <dbReference type="NCBI Taxonomy" id="118510"/>
    <lineage>
        <taxon>Eukaryota</taxon>
        <taxon>Viridiplantae</taxon>
        <taxon>Streptophyta</taxon>
        <taxon>Embryophyta</taxon>
        <taxon>Tracheophyta</taxon>
        <taxon>Spermatophyta</taxon>
        <taxon>Magnoliopsida</taxon>
        <taxon>eudicotyledons</taxon>
        <taxon>Gunneridae</taxon>
        <taxon>Pentapetalae</taxon>
        <taxon>asterids</taxon>
        <taxon>campanulids</taxon>
        <taxon>Asterales</taxon>
        <taxon>Asteraceae</taxon>
        <taxon>Asteroideae</taxon>
        <taxon>Anthemideae</taxon>
        <taxon>Anthemidinae</taxon>
        <taxon>Tanacetum</taxon>
    </lineage>
</organism>